<keyword evidence="6 11" id="KW-0808">Transferase</keyword>
<dbReference type="EMBL" id="SCEB01012168">
    <property type="protein sequence ID" value="RXM90857.1"/>
    <property type="molecule type" value="Genomic_DNA"/>
</dbReference>
<evidence type="ECO:0000313" key="13">
    <source>
        <dbReference type="Proteomes" id="UP000289886"/>
    </source>
</evidence>
<proteinExistence type="inferred from homology"/>
<dbReference type="PROSITE" id="PS01291">
    <property type="entry name" value="ART"/>
    <property type="match status" value="1"/>
</dbReference>
<keyword evidence="5 11" id="KW-0328">Glycosyltransferase</keyword>
<evidence type="ECO:0000256" key="10">
    <source>
        <dbReference type="ARBA" id="ARBA00047597"/>
    </source>
</evidence>
<protein>
    <recommendedName>
        <fullName evidence="11">NAD(P)(+)--arginine ADP-ribosyltransferase</fullName>
        <ecNumber evidence="11">2.4.2.31</ecNumber>
    </recommendedName>
    <alternativeName>
        <fullName evidence="11">Mono(ADP-ribosyl)transferase</fullName>
    </alternativeName>
</protein>
<dbReference type="Pfam" id="PF01129">
    <property type="entry name" value="ART"/>
    <property type="match status" value="1"/>
</dbReference>
<name>A0A444URR8_ACIRT</name>
<dbReference type="PRINTS" id="PR00970">
    <property type="entry name" value="RIBTRNSFRASE"/>
</dbReference>
<gene>
    <name evidence="12" type="ORF">EOD39_21777</name>
</gene>
<evidence type="ECO:0000256" key="5">
    <source>
        <dbReference type="ARBA" id="ARBA00022676"/>
    </source>
</evidence>
<dbReference type="PANTHER" id="PTHR10339:SF25">
    <property type="entry name" value="SECRETED EXOENZYME S"/>
    <property type="match status" value="1"/>
</dbReference>
<organism evidence="12 13">
    <name type="scientific">Acipenser ruthenus</name>
    <name type="common">Sterlet sturgeon</name>
    <dbReference type="NCBI Taxonomy" id="7906"/>
    <lineage>
        <taxon>Eukaryota</taxon>
        <taxon>Metazoa</taxon>
        <taxon>Chordata</taxon>
        <taxon>Craniata</taxon>
        <taxon>Vertebrata</taxon>
        <taxon>Euteleostomi</taxon>
        <taxon>Actinopterygii</taxon>
        <taxon>Chondrostei</taxon>
        <taxon>Acipenseriformes</taxon>
        <taxon>Acipenseridae</taxon>
        <taxon>Acipenser</taxon>
    </lineage>
</organism>
<evidence type="ECO:0000256" key="3">
    <source>
        <dbReference type="ARBA" id="ARBA00022525"/>
    </source>
</evidence>
<dbReference type="InterPro" id="IPR000768">
    <property type="entry name" value="ART"/>
</dbReference>
<comment type="similarity">
    <text evidence="2 11">Belongs to the Arg-specific ADP-ribosyltransferase family.</text>
</comment>
<dbReference type="PANTHER" id="PTHR10339">
    <property type="entry name" value="ADP-RIBOSYLTRANSFERASE"/>
    <property type="match status" value="1"/>
</dbReference>
<dbReference type="InterPro" id="IPR050999">
    <property type="entry name" value="ADP-ribosyltransferase_ARG"/>
</dbReference>
<dbReference type="SUPFAM" id="SSF56399">
    <property type="entry name" value="ADP-ribosylation"/>
    <property type="match status" value="1"/>
</dbReference>
<reference evidence="12 13" key="1">
    <citation type="submission" date="2019-01" db="EMBL/GenBank/DDBJ databases">
        <title>Draft Genome and Complete Hox-Cluster Characterization of the Sterlet Sturgeon (Acipenser ruthenus).</title>
        <authorList>
            <person name="Wei Q."/>
        </authorList>
    </citation>
    <scope>NUCLEOTIDE SEQUENCE [LARGE SCALE GENOMIC DNA]</scope>
    <source>
        <strain evidence="12">WHYD16114868_AA</strain>
        <tissue evidence="12">Blood</tissue>
    </source>
</reference>
<keyword evidence="4" id="KW-0800">Toxin</keyword>
<dbReference type="GO" id="GO:0106274">
    <property type="term" value="F:NAD+-protein-arginine ADP-ribosyltransferase activity"/>
    <property type="evidence" value="ECO:0007669"/>
    <property type="project" value="UniProtKB-EC"/>
</dbReference>
<keyword evidence="3" id="KW-0964">Secreted</keyword>
<dbReference type="GO" id="GO:0003950">
    <property type="term" value="F:NAD+ poly-ADP-ribosyltransferase activity"/>
    <property type="evidence" value="ECO:0007669"/>
    <property type="project" value="TreeGrafter"/>
</dbReference>
<evidence type="ECO:0000256" key="8">
    <source>
        <dbReference type="ARBA" id="ARBA00022857"/>
    </source>
</evidence>
<dbReference type="GO" id="GO:0016779">
    <property type="term" value="F:nucleotidyltransferase activity"/>
    <property type="evidence" value="ECO:0007669"/>
    <property type="project" value="UniProtKB-KW"/>
</dbReference>
<evidence type="ECO:0000256" key="7">
    <source>
        <dbReference type="ARBA" id="ARBA00022695"/>
    </source>
</evidence>
<dbReference type="AlphaFoldDB" id="A0A444URR8"/>
<dbReference type="PROSITE" id="PS51996">
    <property type="entry name" value="TR_MART"/>
    <property type="match status" value="1"/>
</dbReference>
<dbReference type="Proteomes" id="UP000289886">
    <property type="component" value="Unassembled WGS sequence"/>
</dbReference>
<comment type="caution">
    <text evidence="12">The sequence shown here is derived from an EMBL/GenBank/DDBJ whole genome shotgun (WGS) entry which is preliminary data.</text>
</comment>
<keyword evidence="8 11" id="KW-0521">NADP</keyword>
<dbReference type="GO" id="GO:0005576">
    <property type="term" value="C:extracellular region"/>
    <property type="evidence" value="ECO:0007669"/>
    <property type="project" value="UniProtKB-SubCell"/>
</dbReference>
<keyword evidence="11" id="KW-0520">NAD</keyword>
<evidence type="ECO:0000256" key="9">
    <source>
        <dbReference type="ARBA" id="ARBA00023026"/>
    </source>
</evidence>
<dbReference type="EC" id="2.4.2.31" evidence="11"/>
<evidence type="ECO:0000256" key="11">
    <source>
        <dbReference type="RuleBase" id="RU361228"/>
    </source>
</evidence>
<dbReference type="GO" id="GO:0090729">
    <property type="term" value="F:toxin activity"/>
    <property type="evidence" value="ECO:0007669"/>
    <property type="project" value="UniProtKB-KW"/>
</dbReference>
<dbReference type="Gene3D" id="3.90.176.10">
    <property type="entry name" value="Toxin ADP-ribosyltransferase, Chain A, domain 1"/>
    <property type="match status" value="1"/>
</dbReference>
<evidence type="ECO:0000256" key="2">
    <source>
        <dbReference type="ARBA" id="ARBA00009558"/>
    </source>
</evidence>
<evidence type="ECO:0000256" key="1">
    <source>
        <dbReference type="ARBA" id="ARBA00004613"/>
    </source>
</evidence>
<evidence type="ECO:0000313" key="12">
    <source>
        <dbReference type="EMBL" id="RXM90857.1"/>
    </source>
</evidence>
<sequence length="175" mass="19752">MAKMAMKNKPLKGLTPKQATAVYAYSTKHIYTDFNTAVRNGGGKNYKAFPFKALHFYLTDALKKLKTKFKNCYHVYRGVSKPTKVSLGQIIRFGQFTSTSRSLKVATGYGTATVFVMKTCRGTLIDDYSWFIKNEEVLVPPFERFQVVAVNGNQINLKPLPKTKSIYNCLAGKER</sequence>
<keyword evidence="13" id="KW-1185">Reference proteome</keyword>
<evidence type="ECO:0000256" key="4">
    <source>
        <dbReference type="ARBA" id="ARBA00022656"/>
    </source>
</evidence>
<evidence type="ECO:0000256" key="6">
    <source>
        <dbReference type="ARBA" id="ARBA00022679"/>
    </source>
</evidence>
<keyword evidence="9" id="KW-0843">Virulence</keyword>
<accession>A0A444URR8</accession>
<keyword evidence="7" id="KW-0548">Nucleotidyltransferase</keyword>
<comment type="subcellular location">
    <subcellularLocation>
        <location evidence="1">Secreted</location>
    </subcellularLocation>
</comment>
<comment type="catalytic activity">
    <reaction evidence="10 11">
        <text>L-arginyl-[protein] + NAD(+) = N(omega)-(ADP-D-ribosyl)-L-arginyl-[protein] + nicotinamide + H(+)</text>
        <dbReference type="Rhea" id="RHEA:19149"/>
        <dbReference type="Rhea" id="RHEA-COMP:10532"/>
        <dbReference type="Rhea" id="RHEA-COMP:15087"/>
        <dbReference type="ChEBI" id="CHEBI:15378"/>
        <dbReference type="ChEBI" id="CHEBI:17154"/>
        <dbReference type="ChEBI" id="CHEBI:29965"/>
        <dbReference type="ChEBI" id="CHEBI:57540"/>
        <dbReference type="ChEBI" id="CHEBI:142554"/>
        <dbReference type="EC" id="2.4.2.31"/>
    </reaction>
</comment>